<dbReference type="EMBL" id="KK101983">
    <property type="protein sequence ID" value="KIY99020.1"/>
    <property type="molecule type" value="Genomic_DNA"/>
</dbReference>
<feature type="region of interest" description="Disordered" evidence="1">
    <location>
        <begin position="121"/>
        <end position="159"/>
    </location>
</feature>
<feature type="compositionally biased region" description="Low complexity" evidence="1">
    <location>
        <begin position="81"/>
        <end position="94"/>
    </location>
</feature>
<dbReference type="RefSeq" id="XP_013898040.1">
    <property type="nucleotide sequence ID" value="XM_014042586.1"/>
</dbReference>
<reference evidence="2 3" key="1">
    <citation type="journal article" date="2013" name="BMC Genomics">
        <title>Reconstruction of the lipid metabolism for the microalga Monoraphidium neglectum from its genome sequence reveals characteristics suitable for biofuel production.</title>
        <authorList>
            <person name="Bogen C."/>
            <person name="Al-Dilaimi A."/>
            <person name="Albersmeier A."/>
            <person name="Wichmann J."/>
            <person name="Grundmann M."/>
            <person name="Rupp O."/>
            <person name="Lauersen K.J."/>
            <person name="Blifernez-Klassen O."/>
            <person name="Kalinowski J."/>
            <person name="Goesmann A."/>
            <person name="Mussgnug J.H."/>
            <person name="Kruse O."/>
        </authorList>
    </citation>
    <scope>NUCLEOTIDE SEQUENCE [LARGE SCALE GENOMIC DNA]</scope>
    <source>
        <strain evidence="2 3">SAG 48.87</strain>
    </source>
</reference>
<dbReference type="GO" id="GO:0019825">
    <property type="term" value="F:oxygen binding"/>
    <property type="evidence" value="ECO:0007669"/>
    <property type="project" value="InterPro"/>
</dbReference>
<gene>
    <name evidence="2" type="ORF">MNEG_8944</name>
</gene>
<dbReference type="GeneID" id="25741819"/>
<dbReference type="OrthoDB" id="549135at2759"/>
<dbReference type="InterPro" id="IPR009050">
    <property type="entry name" value="Globin-like_sf"/>
</dbReference>
<sequence>MGACISKDVSDNGAVKTTSSASTAGAAAAKDAAPMATSAQPEPANSCACAKPRCADGAAEHLSLQAEPHDSLKPPLARVYSSSTTPSRSSLRPSMDGGGNAANGCGAAAAAAAGGGLLSGGSLTSRSHSSEGSGPLPRVRFAPGAAASDPRVSGERRRTHELACSDSVSLKKIVDVFYEKVRPRGRGALPAPAARAARVMGDARLSPFFKSVDISKLKSHQVTFMALAFGGKQLVTDEHPALNLRRIHWRLIKDSGLTEQDWEWFFEHFKATLGELPEIPEETKAAAVASVAATRVYFAPITDDEVASGAYALAPAPGGAAAPAADGGGGADACTVAGAAGGDAAAAGVAVV</sequence>
<evidence type="ECO:0000313" key="3">
    <source>
        <dbReference type="Proteomes" id="UP000054498"/>
    </source>
</evidence>
<dbReference type="Gene3D" id="1.10.490.10">
    <property type="entry name" value="Globins"/>
    <property type="match status" value="1"/>
</dbReference>
<dbReference type="InterPro" id="IPR012292">
    <property type="entry name" value="Globin/Proto"/>
</dbReference>
<evidence type="ECO:0000256" key="1">
    <source>
        <dbReference type="SAM" id="MobiDB-lite"/>
    </source>
</evidence>
<accession>A0A0D2MXX4</accession>
<protein>
    <submittedName>
        <fullName evidence="2">Uncharacterized protein</fullName>
    </submittedName>
</protein>
<feature type="compositionally biased region" description="Low complexity" evidence="1">
    <location>
        <begin position="121"/>
        <end position="134"/>
    </location>
</feature>
<organism evidence="2 3">
    <name type="scientific">Monoraphidium neglectum</name>
    <dbReference type="NCBI Taxonomy" id="145388"/>
    <lineage>
        <taxon>Eukaryota</taxon>
        <taxon>Viridiplantae</taxon>
        <taxon>Chlorophyta</taxon>
        <taxon>core chlorophytes</taxon>
        <taxon>Chlorophyceae</taxon>
        <taxon>CS clade</taxon>
        <taxon>Sphaeropleales</taxon>
        <taxon>Selenastraceae</taxon>
        <taxon>Monoraphidium</taxon>
    </lineage>
</organism>
<name>A0A0D2MXX4_9CHLO</name>
<evidence type="ECO:0000313" key="2">
    <source>
        <dbReference type="EMBL" id="KIY99020.1"/>
    </source>
</evidence>
<feature type="compositionally biased region" description="Low complexity" evidence="1">
    <location>
        <begin position="17"/>
        <end position="39"/>
    </location>
</feature>
<dbReference type="AlphaFoldDB" id="A0A0D2MXX4"/>
<keyword evidence="3" id="KW-1185">Reference proteome</keyword>
<dbReference type="SUPFAM" id="SSF46458">
    <property type="entry name" value="Globin-like"/>
    <property type="match status" value="1"/>
</dbReference>
<dbReference type="KEGG" id="mng:MNEG_8944"/>
<feature type="region of interest" description="Disordered" evidence="1">
    <location>
        <begin position="1"/>
        <end position="98"/>
    </location>
</feature>
<dbReference type="Proteomes" id="UP000054498">
    <property type="component" value="Unassembled WGS sequence"/>
</dbReference>
<proteinExistence type="predicted"/>
<dbReference type="GO" id="GO:0020037">
    <property type="term" value="F:heme binding"/>
    <property type="evidence" value="ECO:0007669"/>
    <property type="project" value="InterPro"/>
</dbReference>